<gene>
    <name evidence="2" type="ORF">H8L32_08635</name>
</gene>
<dbReference type="InterPro" id="IPR037883">
    <property type="entry name" value="Knr4/Smi1-like_sf"/>
</dbReference>
<evidence type="ECO:0000259" key="1">
    <source>
        <dbReference type="SMART" id="SM00860"/>
    </source>
</evidence>
<evidence type="ECO:0000313" key="2">
    <source>
        <dbReference type="EMBL" id="MBC3917534.1"/>
    </source>
</evidence>
<accession>A0ABR6ZPK0</accession>
<comment type="caution">
    <text evidence="2">The sequence shown here is derived from an EMBL/GenBank/DDBJ whole genome shotgun (WGS) entry which is preliminary data.</text>
</comment>
<proteinExistence type="predicted"/>
<reference evidence="2 3" key="1">
    <citation type="submission" date="2020-08" db="EMBL/GenBank/DDBJ databases">
        <title>Novel species isolated from subtropical streams in China.</title>
        <authorList>
            <person name="Lu H."/>
        </authorList>
    </citation>
    <scope>NUCLEOTIDE SEQUENCE [LARGE SCALE GENOMIC DNA]</scope>
    <source>
        <strain evidence="2 3">CY18W</strain>
    </source>
</reference>
<sequence>MNMYIEEILKILSPPDKPLDAPHVGEWIAAEEKLEHSFPSDYKEFVEKFGEGKIDNFLHIFTPFSKNENFNLIMQRDVQSKVLKELKSYDETIPYPILPEPGGLLPFAATDNGDVLFWKTSGIADKWTIVVNAARSPDWKEYDMSMAEFLLQLLRRRLHCEIFPVSFPSPSPMFEPV</sequence>
<name>A0ABR6ZPK0_9BURK</name>
<feature type="domain" description="Knr4/Smi1-like" evidence="1">
    <location>
        <begin position="18"/>
        <end position="152"/>
    </location>
</feature>
<protein>
    <submittedName>
        <fullName evidence="2">SMI1/KNR4 family protein</fullName>
    </submittedName>
</protein>
<dbReference type="SUPFAM" id="SSF160631">
    <property type="entry name" value="SMI1/KNR4-like"/>
    <property type="match status" value="1"/>
</dbReference>
<dbReference type="Gene3D" id="3.40.1580.10">
    <property type="entry name" value="SMI1/KNR4-like"/>
    <property type="match status" value="1"/>
</dbReference>
<evidence type="ECO:0000313" key="3">
    <source>
        <dbReference type="Proteomes" id="UP000650424"/>
    </source>
</evidence>
<dbReference type="Proteomes" id="UP000650424">
    <property type="component" value="Unassembled WGS sequence"/>
</dbReference>
<dbReference type="SMART" id="SM00860">
    <property type="entry name" value="SMI1_KNR4"/>
    <property type="match status" value="1"/>
</dbReference>
<dbReference type="EMBL" id="JACOGF010000003">
    <property type="protein sequence ID" value="MBC3917534.1"/>
    <property type="molecule type" value="Genomic_DNA"/>
</dbReference>
<dbReference type="InterPro" id="IPR018958">
    <property type="entry name" value="Knr4/Smi1-like_dom"/>
</dbReference>
<keyword evidence="3" id="KW-1185">Reference proteome</keyword>
<dbReference type="Pfam" id="PF14568">
    <property type="entry name" value="SUKH_6"/>
    <property type="match status" value="1"/>
</dbReference>
<organism evidence="2 3">
    <name type="scientific">Undibacterium hunanense</name>
    <dbReference type="NCBI Taxonomy" id="2762292"/>
    <lineage>
        <taxon>Bacteria</taxon>
        <taxon>Pseudomonadati</taxon>
        <taxon>Pseudomonadota</taxon>
        <taxon>Betaproteobacteria</taxon>
        <taxon>Burkholderiales</taxon>
        <taxon>Oxalobacteraceae</taxon>
        <taxon>Undibacterium</taxon>
    </lineage>
</organism>